<comment type="caution">
    <text evidence="2">The sequence shown here is derived from an EMBL/GenBank/DDBJ whole genome shotgun (WGS) entry which is preliminary data.</text>
</comment>
<name>A0A918JM29_9ACTN</name>
<evidence type="ECO:0000256" key="1">
    <source>
        <dbReference type="SAM" id="Phobius"/>
    </source>
</evidence>
<protein>
    <submittedName>
        <fullName evidence="2">Uncharacterized protein</fullName>
    </submittedName>
</protein>
<keyword evidence="1" id="KW-0472">Membrane</keyword>
<sequence>MNPDHGQEDRVRAAFARSRAAYPSSPAPVDRILTAARIRRKRRRAAAAVTSAACVLGIGLAIPFLKPSHTAVGPERRPMPVASSPHTPAPDKVVVRVAEGRVDGHRWSVALEFHRTLPKGYTLPKLPGGTTAPGTSLLCQRMYIGGVRIDHQGGPWADCQPVTGTQDPQAGGGMGLWGLHDKGLSGSRLMVSNPEAEVAYGVVTLSDGTQVKATTVTVPGTAYRAWAAPIANGKTITSVDQYDADHHRISHDTDWR</sequence>
<organism evidence="2 3">
    <name type="scientific">Streptomyces lucensis JCM 4490</name>
    <dbReference type="NCBI Taxonomy" id="1306176"/>
    <lineage>
        <taxon>Bacteria</taxon>
        <taxon>Bacillati</taxon>
        <taxon>Actinomycetota</taxon>
        <taxon>Actinomycetes</taxon>
        <taxon>Kitasatosporales</taxon>
        <taxon>Streptomycetaceae</taxon>
        <taxon>Streptomyces</taxon>
    </lineage>
</organism>
<gene>
    <name evidence="2" type="ORF">GCM10010503_69800</name>
</gene>
<keyword evidence="1" id="KW-1133">Transmembrane helix</keyword>
<evidence type="ECO:0000313" key="2">
    <source>
        <dbReference type="EMBL" id="GGW82944.1"/>
    </source>
</evidence>
<evidence type="ECO:0000313" key="3">
    <source>
        <dbReference type="Proteomes" id="UP000620224"/>
    </source>
</evidence>
<dbReference type="EMBL" id="BMUE01000047">
    <property type="protein sequence ID" value="GGW82944.1"/>
    <property type="molecule type" value="Genomic_DNA"/>
</dbReference>
<dbReference type="AlphaFoldDB" id="A0A918JM29"/>
<accession>A0A918JM29</accession>
<dbReference type="RefSeq" id="WP_190019446.1">
    <property type="nucleotide sequence ID" value="NZ_BMUE01000047.1"/>
</dbReference>
<proteinExistence type="predicted"/>
<keyword evidence="1" id="KW-0812">Transmembrane</keyword>
<dbReference type="Proteomes" id="UP000620224">
    <property type="component" value="Unassembled WGS sequence"/>
</dbReference>
<reference evidence="2" key="1">
    <citation type="journal article" date="2014" name="Int. J. Syst. Evol. Microbiol.">
        <title>Complete genome sequence of Corynebacterium casei LMG S-19264T (=DSM 44701T), isolated from a smear-ripened cheese.</title>
        <authorList>
            <consortium name="US DOE Joint Genome Institute (JGI-PGF)"/>
            <person name="Walter F."/>
            <person name="Albersmeier A."/>
            <person name="Kalinowski J."/>
            <person name="Ruckert C."/>
        </authorList>
    </citation>
    <scope>NUCLEOTIDE SEQUENCE</scope>
    <source>
        <strain evidence="2">JCM 4490</strain>
    </source>
</reference>
<reference evidence="2" key="2">
    <citation type="submission" date="2020-09" db="EMBL/GenBank/DDBJ databases">
        <authorList>
            <person name="Sun Q."/>
            <person name="Ohkuma M."/>
        </authorList>
    </citation>
    <scope>NUCLEOTIDE SEQUENCE</scope>
    <source>
        <strain evidence="2">JCM 4490</strain>
    </source>
</reference>
<feature type="transmembrane region" description="Helical" evidence="1">
    <location>
        <begin position="45"/>
        <end position="65"/>
    </location>
</feature>
<keyword evidence="3" id="KW-1185">Reference proteome</keyword>